<accession>A0A7Y9EVT0</accession>
<evidence type="ECO:0000256" key="2">
    <source>
        <dbReference type="ARBA" id="ARBA00023239"/>
    </source>
</evidence>
<dbReference type="GO" id="GO:0004300">
    <property type="term" value="F:enoyl-CoA hydratase activity"/>
    <property type="evidence" value="ECO:0007669"/>
    <property type="project" value="UniProtKB-EC"/>
</dbReference>
<dbReference type="PANTHER" id="PTHR11941">
    <property type="entry name" value="ENOYL-COA HYDRATASE-RELATED"/>
    <property type="match status" value="1"/>
</dbReference>
<dbReference type="RefSeq" id="WP_179433567.1">
    <property type="nucleotide sequence ID" value="NZ_BAABLC010000002.1"/>
</dbReference>
<protein>
    <submittedName>
        <fullName evidence="5">Enoyl-CoA hydratase</fullName>
        <ecNumber evidence="5">4.2.1.17</ecNumber>
    </submittedName>
</protein>
<dbReference type="Pfam" id="PF00378">
    <property type="entry name" value="ECH_1"/>
    <property type="match status" value="1"/>
</dbReference>
<dbReference type="CDD" id="cd06558">
    <property type="entry name" value="crotonase-like"/>
    <property type="match status" value="1"/>
</dbReference>
<reference evidence="5 6" key="1">
    <citation type="submission" date="2020-07" db="EMBL/GenBank/DDBJ databases">
        <title>Sequencing the genomes of 1000 actinobacteria strains.</title>
        <authorList>
            <person name="Klenk H.-P."/>
        </authorList>
    </citation>
    <scope>NUCLEOTIDE SEQUENCE [LARGE SCALE GENOMIC DNA]</scope>
    <source>
        <strain evidence="5 6">DSM 22185</strain>
    </source>
</reference>
<evidence type="ECO:0000256" key="1">
    <source>
        <dbReference type="ARBA" id="ARBA00005254"/>
    </source>
</evidence>
<dbReference type="EC" id="4.2.1.17" evidence="5"/>
<evidence type="ECO:0000256" key="3">
    <source>
        <dbReference type="ARBA" id="ARBA00023709"/>
    </source>
</evidence>
<dbReference type="InterPro" id="IPR014748">
    <property type="entry name" value="Enoyl-CoA_hydra_C"/>
</dbReference>
<keyword evidence="2 5" id="KW-0456">Lyase</keyword>
<dbReference type="EMBL" id="JACCBH010000001">
    <property type="protein sequence ID" value="NYD54883.1"/>
    <property type="molecule type" value="Genomic_DNA"/>
</dbReference>
<dbReference type="GO" id="GO:0006635">
    <property type="term" value="P:fatty acid beta-oxidation"/>
    <property type="evidence" value="ECO:0007669"/>
    <property type="project" value="TreeGrafter"/>
</dbReference>
<evidence type="ECO:0000313" key="6">
    <source>
        <dbReference type="Proteomes" id="UP000552045"/>
    </source>
</evidence>
<dbReference type="AlphaFoldDB" id="A0A7Y9EVT0"/>
<dbReference type="Gene3D" id="3.90.226.10">
    <property type="entry name" value="2-enoyl-CoA Hydratase, Chain A, domain 1"/>
    <property type="match status" value="1"/>
</dbReference>
<comment type="similarity">
    <text evidence="1">Belongs to the enoyl-CoA hydratase/isomerase family.</text>
</comment>
<keyword evidence="6" id="KW-1185">Reference proteome</keyword>
<comment type="caution">
    <text evidence="5">The sequence shown here is derived from an EMBL/GenBank/DDBJ whole genome shotgun (WGS) entry which is preliminary data.</text>
</comment>
<sequence>MNATSADDPVRVALDSNGVLRVDLNRPEARNAMNRAVIDRLLDVADRAERDPSVRVILLRGEGAGFCAGHDLREHDESSPAEHLNRELRDRLNVRWSDVPVPTIVAMHGFALGSGLMLALACDLRIAAEGLEVSLPESRIGMFPALGGTTLLTRIIGPTRASLMVLTGARYDAATAAEWGLVTQVVPKDEVAATAEQLADVLAENAPLSMRFAKKVIRDAENLDLMTAHRQESMLNTIIRTSEDRREGIAAFREKRKPRFRGA</sequence>
<dbReference type="SUPFAM" id="SSF52096">
    <property type="entry name" value="ClpP/crotonase"/>
    <property type="match status" value="1"/>
</dbReference>
<name>A0A7Y9EVT0_9MICO</name>
<evidence type="ECO:0000256" key="4">
    <source>
        <dbReference type="ARBA" id="ARBA00023717"/>
    </source>
</evidence>
<comment type="catalytic activity">
    <reaction evidence="4">
        <text>a 4-saturated-(3S)-3-hydroxyacyl-CoA = a (3E)-enoyl-CoA + H2O</text>
        <dbReference type="Rhea" id="RHEA:20724"/>
        <dbReference type="ChEBI" id="CHEBI:15377"/>
        <dbReference type="ChEBI" id="CHEBI:58521"/>
        <dbReference type="ChEBI" id="CHEBI:137480"/>
        <dbReference type="EC" id="4.2.1.17"/>
    </reaction>
</comment>
<proteinExistence type="inferred from homology"/>
<organism evidence="5 6">
    <name type="scientific">Microbacterium pseudoresistens</name>
    <dbReference type="NCBI Taxonomy" id="640634"/>
    <lineage>
        <taxon>Bacteria</taxon>
        <taxon>Bacillati</taxon>
        <taxon>Actinomycetota</taxon>
        <taxon>Actinomycetes</taxon>
        <taxon>Micrococcales</taxon>
        <taxon>Microbacteriaceae</taxon>
        <taxon>Microbacterium</taxon>
    </lineage>
</organism>
<dbReference type="InterPro" id="IPR029045">
    <property type="entry name" value="ClpP/crotonase-like_dom_sf"/>
</dbReference>
<dbReference type="FunFam" id="1.10.12.10:FF:000001">
    <property type="entry name" value="Probable enoyl-CoA hydratase, mitochondrial"/>
    <property type="match status" value="1"/>
</dbReference>
<dbReference type="PANTHER" id="PTHR11941:SF54">
    <property type="entry name" value="ENOYL-COA HYDRATASE, MITOCHONDRIAL"/>
    <property type="match status" value="1"/>
</dbReference>
<dbReference type="Proteomes" id="UP000552045">
    <property type="component" value="Unassembled WGS sequence"/>
</dbReference>
<dbReference type="InterPro" id="IPR001753">
    <property type="entry name" value="Enoyl-CoA_hydra/iso"/>
</dbReference>
<gene>
    <name evidence="5" type="ORF">BKA02_001938</name>
</gene>
<comment type="catalytic activity">
    <reaction evidence="3">
        <text>a (3S)-3-hydroxyacyl-CoA = a (2E)-enoyl-CoA + H2O</text>
        <dbReference type="Rhea" id="RHEA:16105"/>
        <dbReference type="ChEBI" id="CHEBI:15377"/>
        <dbReference type="ChEBI" id="CHEBI:57318"/>
        <dbReference type="ChEBI" id="CHEBI:58856"/>
        <dbReference type="EC" id="4.2.1.17"/>
    </reaction>
</comment>
<evidence type="ECO:0000313" key="5">
    <source>
        <dbReference type="EMBL" id="NYD54883.1"/>
    </source>
</evidence>
<dbReference type="Gene3D" id="1.10.12.10">
    <property type="entry name" value="Lyase 2-enoyl-coa Hydratase, Chain A, domain 2"/>
    <property type="match status" value="1"/>
</dbReference>